<proteinExistence type="predicted"/>
<dbReference type="RefSeq" id="WP_218546010.1">
    <property type="nucleotide sequence ID" value="NZ_JAGSPD010000006.1"/>
</dbReference>
<feature type="chain" id="PRO_5040945222" description="Lipoprotein" evidence="1">
    <location>
        <begin position="22"/>
        <end position="248"/>
    </location>
</feature>
<dbReference type="Proteomes" id="UP001138894">
    <property type="component" value="Unassembled WGS sequence"/>
</dbReference>
<evidence type="ECO:0000313" key="2">
    <source>
        <dbReference type="EMBL" id="MBV7269341.1"/>
    </source>
</evidence>
<name>A0A9X1F8M6_9FLAO</name>
<feature type="signal peptide" evidence="1">
    <location>
        <begin position="1"/>
        <end position="21"/>
    </location>
</feature>
<reference evidence="2" key="1">
    <citation type="submission" date="2021-04" db="EMBL/GenBank/DDBJ databases">
        <authorList>
            <person name="Pira H."/>
            <person name="Risdian C."/>
            <person name="Wink J."/>
        </authorList>
    </citation>
    <scope>NUCLEOTIDE SEQUENCE</scope>
    <source>
        <strain evidence="2">WHY3</strain>
    </source>
</reference>
<dbReference type="EMBL" id="JAGSPD010000006">
    <property type="protein sequence ID" value="MBV7269341.1"/>
    <property type="molecule type" value="Genomic_DNA"/>
</dbReference>
<evidence type="ECO:0000256" key="1">
    <source>
        <dbReference type="SAM" id="SignalP"/>
    </source>
</evidence>
<dbReference type="PROSITE" id="PS51257">
    <property type="entry name" value="PROKAR_LIPOPROTEIN"/>
    <property type="match status" value="1"/>
</dbReference>
<evidence type="ECO:0008006" key="4">
    <source>
        <dbReference type="Google" id="ProtNLM"/>
    </source>
</evidence>
<sequence length="248" mass="29232">MKKLAPILFLAISALMGCKPAAVDSPDSKKKKFNGEIVFKIVTEIEDEERFDNELEAYGKAVDSIHSKDTSWPAVGPLMKKLIDPRDDYTRSNSYYKPNFFTYKYTDTLVTYNFEREFTKYKVIINTLTQDYTKYNKKTNKIVKTKKYKFHTSDLPYKEMIYKDSTKVIHGFDCYKVLVVEDDPTSDTAGIKTYKEMYVTNDIHSLYHPIQLRKEFLERYYPLEIKYYSDFLRDKITYYSAVSIKSTD</sequence>
<protein>
    <recommendedName>
        <fullName evidence="4">Lipoprotein</fullName>
    </recommendedName>
</protein>
<organism evidence="2 3">
    <name type="scientific">Winogradskyella luteola</name>
    <dbReference type="NCBI Taxonomy" id="2828330"/>
    <lineage>
        <taxon>Bacteria</taxon>
        <taxon>Pseudomonadati</taxon>
        <taxon>Bacteroidota</taxon>
        <taxon>Flavobacteriia</taxon>
        <taxon>Flavobacteriales</taxon>
        <taxon>Flavobacteriaceae</taxon>
        <taxon>Winogradskyella</taxon>
    </lineage>
</organism>
<accession>A0A9X1F8M6</accession>
<evidence type="ECO:0000313" key="3">
    <source>
        <dbReference type="Proteomes" id="UP001138894"/>
    </source>
</evidence>
<dbReference type="AlphaFoldDB" id="A0A9X1F8M6"/>
<keyword evidence="3" id="KW-1185">Reference proteome</keyword>
<comment type="caution">
    <text evidence="2">The sequence shown here is derived from an EMBL/GenBank/DDBJ whole genome shotgun (WGS) entry which is preliminary data.</text>
</comment>
<gene>
    <name evidence="2" type="ORF">KCG49_09090</name>
</gene>
<keyword evidence="1" id="KW-0732">Signal</keyword>